<name>A0A2H5BQ15_9CAUD</name>
<protein>
    <submittedName>
        <fullName evidence="1">Uncharacterized protein</fullName>
    </submittedName>
</protein>
<organism evidence="1 2">
    <name type="scientific">Vibrio phage Vp_R1</name>
    <dbReference type="NCBI Taxonomy" id="2059867"/>
    <lineage>
        <taxon>Viruses</taxon>
        <taxon>Duplodnaviria</taxon>
        <taxon>Heunggongvirae</taxon>
        <taxon>Uroviricota</taxon>
        <taxon>Caudoviricetes</taxon>
        <taxon>Grimontviridae</taxon>
        <taxon>Dalianvirus</taxon>
        <taxon>Dalianvirus R1</taxon>
    </lineage>
</organism>
<evidence type="ECO:0000313" key="1">
    <source>
        <dbReference type="EMBL" id="AUG88422.1"/>
    </source>
</evidence>
<accession>A0A2H5BQ15</accession>
<dbReference type="Proteomes" id="UP000240283">
    <property type="component" value="Segment"/>
</dbReference>
<dbReference type="EMBL" id="MG603697">
    <property type="protein sequence ID" value="AUG88422.1"/>
    <property type="molecule type" value="Genomic_DNA"/>
</dbReference>
<reference evidence="1 2" key="1">
    <citation type="submission" date="2017-12" db="EMBL/GenBank/DDBJ databases">
        <title>Genomic analysis of a novel phage Vp_R1 lytic to Vibrio parahaemolyticus.</title>
        <authorList>
            <person name="Ren H."/>
            <person name="Li Z."/>
        </authorList>
    </citation>
    <scope>NUCLEOTIDE SEQUENCE [LARGE SCALE GENOMIC DNA]</scope>
</reference>
<evidence type="ECO:0000313" key="2">
    <source>
        <dbReference type="Proteomes" id="UP000240283"/>
    </source>
</evidence>
<sequence>MVYELTLNEHDYYQYKAVEDMFRSSDIYNKIFIAAKEGKNGLVASTKDIEGSGYNFRGYMISNGFTLCNIPNKRVFVSW</sequence>
<keyword evidence="2" id="KW-1185">Reference proteome</keyword>
<gene>
    <name evidence="1" type="ORF">VPR_058</name>
</gene>
<proteinExistence type="predicted"/>